<dbReference type="InterPro" id="IPR050679">
    <property type="entry name" value="Bact_HTH_transcr_reg"/>
</dbReference>
<dbReference type="SUPFAM" id="SSF64288">
    <property type="entry name" value="Chorismate lyase-like"/>
    <property type="match status" value="1"/>
</dbReference>
<dbReference type="PROSITE" id="PS50949">
    <property type="entry name" value="HTH_GNTR"/>
    <property type="match status" value="1"/>
</dbReference>
<dbReference type="InterPro" id="IPR011663">
    <property type="entry name" value="UTRA"/>
</dbReference>
<evidence type="ECO:0000256" key="2">
    <source>
        <dbReference type="ARBA" id="ARBA00023125"/>
    </source>
</evidence>
<evidence type="ECO:0000313" key="5">
    <source>
        <dbReference type="EMBL" id="KGP91376.1"/>
    </source>
</evidence>
<dbReference type="InterPro" id="IPR028978">
    <property type="entry name" value="Chorismate_lyase_/UTRA_dom_sf"/>
</dbReference>
<dbReference type="SMART" id="SM00866">
    <property type="entry name" value="UTRA"/>
    <property type="match status" value="1"/>
</dbReference>
<protein>
    <submittedName>
        <fullName evidence="5">GntR family transcriptional regulator</fullName>
    </submittedName>
</protein>
<dbReference type="SUPFAM" id="SSF46785">
    <property type="entry name" value="Winged helix' DNA-binding domain"/>
    <property type="match status" value="1"/>
</dbReference>
<dbReference type="Pfam" id="PF07702">
    <property type="entry name" value="UTRA"/>
    <property type="match status" value="1"/>
</dbReference>
<keyword evidence="1" id="KW-0805">Transcription regulation</keyword>
<dbReference type="eggNOG" id="COG2188">
    <property type="taxonomic scope" value="Bacteria"/>
</dbReference>
<dbReference type="Gene3D" id="1.10.10.10">
    <property type="entry name" value="Winged helix-like DNA-binding domain superfamily/Winged helix DNA-binding domain"/>
    <property type="match status" value="1"/>
</dbReference>
<evidence type="ECO:0000313" key="6">
    <source>
        <dbReference type="Proteomes" id="UP000030153"/>
    </source>
</evidence>
<dbReference type="FunFam" id="1.10.10.10:FF:000079">
    <property type="entry name" value="GntR family transcriptional regulator"/>
    <property type="match status" value="1"/>
</dbReference>
<dbReference type="SMART" id="SM00345">
    <property type="entry name" value="HTH_GNTR"/>
    <property type="match status" value="1"/>
</dbReference>
<name>A0A0A2UY07_9BACI</name>
<dbReference type="Gene3D" id="3.40.1410.10">
    <property type="entry name" value="Chorismate lyase-like"/>
    <property type="match status" value="1"/>
</dbReference>
<dbReference type="Proteomes" id="UP000030153">
    <property type="component" value="Unassembled WGS sequence"/>
</dbReference>
<dbReference type="AlphaFoldDB" id="A0A0A2UY07"/>
<comment type="caution">
    <text evidence="5">The sequence shown here is derived from an EMBL/GenBank/DDBJ whole genome shotgun (WGS) entry which is preliminary data.</text>
</comment>
<keyword evidence="2" id="KW-0238">DNA-binding</keyword>
<dbReference type="EMBL" id="AVBG01000006">
    <property type="protein sequence ID" value="KGP91376.1"/>
    <property type="molecule type" value="Genomic_DNA"/>
</dbReference>
<keyword evidence="3" id="KW-0804">Transcription</keyword>
<dbReference type="InterPro" id="IPR036390">
    <property type="entry name" value="WH_DNA-bd_sf"/>
</dbReference>
<dbReference type="InterPro" id="IPR012702">
    <property type="entry name" value="CP_lyase_PhnF"/>
</dbReference>
<dbReference type="OrthoDB" id="9815017at2"/>
<dbReference type="InterPro" id="IPR000524">
    <property type="entry name" value="Tscrpt_reg_HTH_GntR"/>
</dbReference>
<dbReference type="CDD" id="cd07377">
    <property type="entry name" value="WHTH_GntR"/>
    <property type="match status" value="1"/>
</dbReference>
<sequence length="241" mass="27641">MLDKRSPMPMYYQIEERIKQQIQQGEFAPGDMIPSERELSETYEVSRMTVRQSITNMVNDGILYREKGRGTFVAEQKIEQTLQGMTSFTEDMKARGMKPSSRLLHFDVVPAQGEMAEKLEIKQEEELFLIQRIRFADQEPMAVETTFIPAKLAPGLNQEIVQGSLYEYMEVTHGYQIGRATQVIQATIVDQQEAELLQVPLSSPVLVIERNSVLTDGTPFEVVKSVYRADRYKFSSDITRM</sequence>
<gene>
    <name evidence="5" type="ORF">N780_19270</name>
</gene>
<dbReference type="PANTHER" id="PTHR44846">
    <property type="entry name" value="MANNOSYL-D-GLYCERATE TRANSPORT/METABOLISM SYSTEM REPRESSOR MNGR-RELATED"/>
    <property type="match status" value="1"/>
</dbReference>
<dbReference type="PANTHER" id="PTHR44846:SF1">
    <property type="entry name" value="MANNOSYL-D-GLYCERATE TRANSPORT_METABOLISM SYSTEM REPRESSOR MNGR-RELATED"/>
    <property type="match status" value="1"/>
</dbReference>
<feature type="domain" description="HTH gntR-type" evidence="4">
    <location>
        <begin position="8"/>
        <end position="76"/>
    </location>
</feature>
<evidence type="ECO:0000256" key="3">
    <source>
        <dbReference type="ARBA" id="ARBA00023163"/>
    </source>
</evidence>
<dbReference type="GO" id="GO:0003700">
    <property type="term" value="F:DNA-binding transcription factor activity"/>
    <property type="evidence" value="ECO:0007669"/>
    <property type="project" value="InterPro"/>
</dbReference>
<evidence type="ECO:0000256" key="1">
    <source>
        <dbReference type="ARBA" id="ARBA00023015"/>
    </source>
</evidence>
<keyword evidence="6" id="KW-1185">Reference proteome</keyword>
<accession>A0A0A2UY07</accession>
<proteinExistence type="predicted"/>
<reference evidence="5 6" key="1">
    <citation type="submission" date="2013-08" db="EMBL/GenBank/DDBJ databases">
        <title>Genome of Pontibacillus chungwhensis.</title>
        <authorList>
            <person name="Wang Q."/>
            <person name="Wang G."/>
        </authorList>
    </citation>
    <scope>NUCLEOTIDE SEQUENCE [LARGE SCALE GENOMIC DNA]</scope>
    <source>
        <strain evidence="5 6">BH030062</strain>
    </source>
</reference>
<dbReference type="STRING" id="1385513.N780_19270"/>
<dbReference type="InterPro" id="IPR036388">
    <property type="entry name" value="WH-like_DNA-bd_sf"/>
</dbReference>
<dbReference type="GO" id="GO:0003677">
    <property type="term" value="F:DNA binding"/>
    <property type="evidence" value="ECO:0007669"/>
    <property type="project" value="UniProtKB-KW"/>
</dbReference>
<dbReference type="PRINTS" id="PR00035">
    <property type="entry name" value="HTHGNTR"/>
</dbReference>
<dbReference type="NCBIfam" id="TIGR02325">
    <property type="entry name" value="C_P_lyase_phnF"/>
    <property type="match status" value="1"/>
</dbReference>
<dbReference type="GO" id="GO:0045892">
    <property type="term" value="P:negative regulation of DNA-templated transcription"/>
    <property type="evidence" value="ECO:0007669"/>
    <property type="project" value="TreeGrafter"/>
</dbReference>
<dbReference type="RefSeq" id="WP_036782923.1">
    <property type="nucleotide sequence ID" value="NZ_AVBG01000006.1"/>
</dbReference>
<organism evidence="5 6">
    <name type="scientific">Pontibacillus chungwhensis BH030062</name>
    <dbReference type="NCBI Taxonomy" id="1385513"/>
    <lineage>
        <taxon>Bacteria</taxon>
        <taxon>Bacillati</taxon>
        <taxon>Bacillota</taxon>
        <taxon>Bacilli</taxon>
        <taxon>Bacillales</taxon>
        <taxon>Bacillaceae</taxon>
        <taxon>Pontibacillus</taxon>
    </lineage>
</organism>
<dbReference type="Pfam" id="PF00392">
    <property type="entry name" value="GntR"/>
    <property type="match status" value="1"/>
</dbReference>
<evidence type="ECO:0000259" key="4">
    <source>
        <dbReference type="PROSITE" id="PS50949"/>
    </source>
</evidence>